<reference evidence="2 3" key="1">
    <citation type="journal article" date="2013" name="Curr. Biol.">
        <title>The Genome of the Foraminiferan Reticulomyxa filosa.</title>
        <authorList>
            <person name="Glockner G."/>
            <person name="Hulsmann N."/>
            <person name="Schleicher M."/>
            <person name="Noegel A.A."/>
            <person name="Eichinger L."/>
            <person name="Gallinger C."/>
            <person name="Pawlowski J."/>
            <person name="Sierra R."/>
            <person name="Euteneuer U."/>
            <person name="Pillet L."/>
            <person name="Moustafa A."/>
            <person name="Platzer M."/>
            <person name="Groth M."/>
            <person name="Szafranski K."/>
            <person name="Schliwa M."/>
        </authorList>
    </citation>
    <scope>NUCLEOTIDE SEQUENCE [LARGE SCALE GENOMIC DNA]</scope>
</reference>
<dbReference type="AlphaFoldDB" id="X6MR03"/>
<evidence type="ECO:0000313" key="3">
    <source>
        <dbReference type="Proteomes" id="UP000023152"/>
    </source>
</evidence>
<keyword evidence="3" id="KW-1185">Reference proteome</keyword>
<protein>
    <submittedName>
        <fullName evidence="2">Uncharacterized protein</fullName>
    </submittedName>
</protein>
<gene>
    <name evidence="2" type="ORF">RFI_20939</name>
</gene>
<accession>X6MR03</accession>
<feature type="compositionally biased region" description="Basic and acidic residues" evidence="1">
    <location>
        <begin position="17"/>
        <end position="34"/>
    </location>
</feature>
<evidence type="ECO:0000256" key="1">
    <source>
        <dbReference type="SAM" id="MobiDB-lite"/>
    </source>
</evidence>
<sequence length="465" mass="54594">MGISNSTPSSIIQKRSNNADEHNTSVDHPQNNKDNHKKTSKKTNPPFQQSDKDAYGQNKPAQIQNQKQQIIEIEDDRKSLTLESGIAYFMPKVCSILNQRYKQLIIIGCWLVFEDKSNVWSVKMHCGDKLLEIFFEVEQAQPMLKMACTTSKKTNSKKKEIIFTQTYTLNLKQEKKKTQNLGLIDLLRTMTNEYKSIMRDNKLAIMFERYHRAKQSRLIVLNNRSAIEPVKFYKTLGDVSNFVQKWCDIFQQTDFSSDLNKLFAVRLYIDIVGSSYQEGWKPFSEFVAASAHYFENVNSANVPANHNSRNSQKQKKSHGPECLQTADATEDNDLEKEYLMQIRIRIMLKDLHNKKKMFIRSKTLDEKKRKSVRMTFIAEFCSEAKMCSLFIEKILLWIKELRIKKFTLWEKKQKCNKCNKINFYSGVLPLETTIFFNISFCERRSLIYYKQKQIYYCSLNQTDKK</sequence>
<organism evidence="2 3">
    <name type="scientific">Reticulomyxa filosa</name>
    <dbReference type="NCBI Taxonomy" id="46433"/>
    <lineage>
        <taxon>Eukaryota</taxon>
        <taxon>Sar</taxon>
        <taxon>Rhizaria</taxon>
        <taxon>Retaria</taxon>
        <taxon>Foraminifera</taxon>
        <taxon>Monothalamids</taxon>
        <taxon>Reticulomyxidae</taxon>
        <taxon>Reticulomyxa</taxon>
    </lineage>
</organism>
<comment type="caution">
    <text evidence="2">The sequence shown here is derived from an EMBL/GenBank/DDBJ whole genome shotgun (WGS) entry which is preliminary data.</text>
</comment>
<proteinExistence type="predicted"/>
<feature type="region of interest" description="Disordered" evidence="1">
    <location>
        <begin position="1"/>
        <end position="67"/>
    </location>
</feature>
<name>X6MR03_RETFI</name>
<feature type="compositionally biased region" description="Low complexity" evidence="1">
    <location>
        <begin position="57"/>
        <end position="67"/>
    </location>
</feature>
<feature type="region of interest" description="Disordered" evidence="1">
    <location>
        <begin position="304"/>
        <end position="326"/>
    </location>
</feature>
<dbReference type="Proteomes" id="UP000023152">
    <property type="component" value="Unassembled WGS sequence"/>
</dbReference>
<dbReference type="EMBL" id="ASPP01018298">
    <property type="protein sequence ID" value="ETO16403.1"/>
    <property type="molecule type" value="Genomic_DNA"/>
</dbReference>
<evidence type="ECO:0000313" key="2">
    <source>
        <dbReference type="EMBL" id="ETO16403.1"/>
    </source>
</evidence>
<feature type="compositionally biased region" description="Polar residues" evidence="1">
    <location>
        <begin position="1"/>
        <end position="16"/>
    </location>
</feature>